<evidence type="ECO:0000313" key="1">
    <source>
        <dbReference type="EMBL" id="KAK1861487.1"/>
    </source>
</evidence>
<protein>
    <submittedName>
        <fullName evidence="1">Uncharacterized protein</fullName>
    </submittedName>
</protein>
<evidence type="ECO:0000313" key="2">
    <source>
        <dbReference type="Proteomes" id="UP000798662"/>
    </source>
</evidence>
<accession>A0ACC3BUD7</accession>
<name>A0ACC3BUD7_PYRYE</name>
<dbReference type="Proteomes" id="UP000798662">
    <property type="component" value="Chromosome 1"/>
</dbReference>
<comment type="caution">
    <text evidence="1">The sequence shown here is derived from an EMBL/GenBank/DDBJ whole genome shotgun (WGS) entry which is preliminary data.</text>
</comment>
<reference evidence="1" key="1">
    <citation type="submission" date="2019-11" db="EMBL/GenBank/DDBJ databases">
        <title>Nori genome reveals adaptations in red seaweeds to the harsh intertidal environment.</title>
        <authorList>
            <person name="Wang D."/>
            <person name="Mao Y."/>
        </authorList>
    </citation>
    <scope>NUCLEOTIDE SEQUENCE</scope>
    <source>
        <tissue evidence="1">Gametophyte</tissue>
    </source>
</reference>
<keyword evidence="2" id="KW-1185">Reference proteome</keyword>
<dbReference type="EMBL" id="CM020618">
    <property type="protein sequence ID" value="KAK1861487.1"/>
    <property type="molecule type" value="Genomic_DNA"/>
</dbReference>
<organism evidence="1 2">
    <name type="scientific">Pyropia yezoensis</name>
    <name type="common">Susabi-nori</name>
    <name type="synonym">Porphyra yezoensis</name>
    <dbReference type="NCBI Taxonomy" id="2788"/>
    <lineage>
        <taxon>Eukaryota</taxon>
        <taxon>Rhodophyta</taxon>
        <taxon>Bangiophyceae</taxon>
        <taxon>Bangiales</taxon>
        <taxon>Bangiaceae</taxon>
        <taxon>Pyropia</taxon>
    </lineage>
</organism>
<sequence length="468" mass="47046">MWSRLSIRSAAAATATLRRYPPPLPLLRRRSVGTMPSPPGFVLPPPTDRVAPLLAPTVWLEFTPLAAAVGAINLGQGAPSWPPPAFVTTAAADAAQDARFAQYAPPRGSRVLLDALSSTYTPSLGAAVSGIPTGVVGRDHIVVTVGATQAVQLVLAAFVPPGGEVLLIDPAFDVYDGAVAMAGGVTRRVPLRPMRADGAGERPRGLPVSSRQFGLDMTELRAALSPRTAVVILNTPHNPTGKVFTADELRAIAAAIDDVAPSAVVLADEVYEHLTFDKDLPHTPFATVSPSAGARCRDALVASLTAAGLSPVVPDGAFFVVADGAAAGAAGRSPGGGLHPAVAALTDAAGGRVLVAPGTEGRVDYQAARQLTLGGVAAIPLSAFGGAAPAAAAADNAVDGVSSLVGSEPTGAPGEETGGAPPVPVRFAFCHPDEVLAEAGRRLAAGAAAGWSIEGGAWGKKAPAEEAA</sequence>
<gene>
    <name evidence="1" type="ORF">I4F81_004071</name>
</gene>
<proteinExistence type="predicted"/>